<reference evidence="1 2" key="1">
    <citation type="journal article" date="2011" name="J. Bacteriol.">
        <title>Complete genome sequence of seawater bacterium Glaciecola nitratireducens FR1064T.</title>
        <authorList>
            <person name="Bian F."/>
            <person name="Qin Q.L."/>
            <person name="Xie B.B."/>
            <person name="Shu Y.L."/>
            <person name="Zhang X.Y."/>
            <person name="Yu Y."/>
            <person name="Chen B."/>
            <person name="Chen X.L."/>
            <person name="Zhou B.C."/>
            <person name="Zhang Y.Z."/>
        </authorList>
    </citation>
    <scope>NUCLEOTIDE SEQUENCE [LARGE SCALE GENOMIC DNA]</scope>
    <source>
        <strain evidence="2">JCM 12485 / KCTC 12276 / FR1064</strain>
    </source>
</reference>
<dbReference type="OrthoDB" id="6322096at2"/>
<proteinExistence type="predicted"/>
<dbReference type="HOGENOM" id="CLU_1832319_0_0_6"/>
<dbReference type="eggNOG" id="ENOG5033IP3">
    <property type="taxonomic scope" value="Bacteria"/>
</dbReference>
<dbReference type="EMBL" id="CP003060">
    <property type="protein sequence ID" value="AEP30867.1"/>
    <property type="molecule type" value="Genomic_DNA"/>
</dbReference>
<evidence type="ECO:0000313" key="2">
    <source>
        <dbReference type="Proteomes" id="UP000009282"/>
    </source>
</evidence>
<keyword evidence="2" id="KW-1185">Reference proteome</keyword>
<dbReference type="KEGG" id="gni:GNIT_2770"/>
<dbReference type="STRING" id="1085623.GNIT_2770"/>
<gene>
    <name evidence="1" type="ordered locus">GNIT_2770</name>
</gene>
<evidence type="ECO:0000313" key="1">
    <source>
        <dbReference type="EMBL" id="AEP30867.1"/>
    </source>
</evidence>
<dbReference type="AlphaFoldDB" id="G4QIF3"/>
<protein>
    <submittedName>
        <fullName evidence="1">Uncharacterized protein</fullName>
    </submittedName>
</protein>
<dbReference type="Proteomes" id="UP000009282">
    <property type="component" value="Chromosome"/>
</dbReference>
<accession>G4QIF3</accession>
<sequence length="140" mass="15976">MILKQQVQYAPMIQKALSLCETMLSRSETLYPFAALSVDGDTHCIFLSDEDYNNRHPNGAHFGMIEKLEQQLQLYKMQTKSTIGMLVYAATIRTPHKEEKDGLMFSICDSNGENTLTLYPYEFEQNSITIGKPFTCDFSD</sequence>
<name>G4QIF3_GLANF</name>
<organism evidence="1 2">
    <name type="scientific">Glaciecola nitratireducens (strain JCM 12485 / KCTC 12276 / FR1064)</name>
    <dbReference type="NCBI Taxonomy" id="1085623"/>
    <lineage>
        <taxon>Bacteria</taxon>
        <taxon>Pseudomonadati</taxon>
        <taxon>Pseudomonadota</taxon>
        <taxon>Gammaproteobacteria</taxon>
        <taxon>Alteromonadales</taxon>
        <taxon>Alteromonadaceae</taxon>
        <taxon>Brumicola</taxon>
    </lineage>
</organism>